<feature type="non-terminal residue" evidence="2">
    <location>
        <position position="282"/>
    </location>
</feature>
<feature type="transmembrane region" description="Helical" evidence="1">
    <location>
        <begin position="34"/>
        <end position="58"/>
    </location>
</feature>
<feature type="transmembrane region" description="Helical" evidence="1">
    <location>
        <begin position="238"/>
        <end position="263"/>
    </location>
</feature>
<accession>A0AA36HQI6</accession>
<dbReference type="InterPro" id="IPR006750">
    <property type="entry name" value="YdcZ"/>
</dbReference>
<dbReference type="Pfam" id="PF04657">
    <property type="entry name" value="DMT_YdcZ"/>
    <property type="match status" value="2"/>
</dbReference>
<feature type="transmembrane region" description="Helical" evidence="1">
    <location>
        <begin position="124"/>
        <end position="144"/>
    </location>
</feature>
<organism evidence="2 3">
    <name type="scientific">Effrenium voratum</name>
    <dbReference type="NCBI Taxonomy" id="2562239"/>
    <lineage>
        <taxon>Eukaryota</taxon>
        <taxon>Sar</taxon>
        <taxon>Alveolata</taxon>
        <taxon>Dinophyceae</taxon>
        <taxon>Suessiales</taxon>
        <taxon>Symbiodiniaceae</taxon>
        <taxon>Effrenium</taxon>
    </lineage>
</organism>
<dbReference type="AlphaFoldDB" id="A0AA36HQI6"/>
<comment type="caution">
    <text evidence="2">The sequence shown here is derived from an EMBL/GenBank/DDBJ whole genome shotgun (WGS) entry which is preliminary data.</text>
</comment>
<protein>
    <submittedName>
        <fullName evidence="2">Uncharacterized protein</fullName>
    </submittedName>
</protein>
<keyword evidence="1" id="KW-0812">Transmembrane</keyword>
<feature type="transmembrane region" description="Helical" evidence="1">
    <location>
        <begin position="195"/>
        <end position="218"/>
    </location>
</feature>
<keyword evidence="3" id="KW-1185">Reference proteome</keyword>
<evidence type="ECO:0000313" key="2">
    <source>
        <dbReference type="EMBL" id="CAJ1372684.1"/>
    </source>
</evidence>
<sequence>MFWLYLWSGAAGGSVPIGSVIVTQLNRHVPRGEVAYHSAYVTSLTTSIACLLMLPAALASKAPWSWPSKWYAPLGGAFMMADFLIVPAFRVLGIQVVLVAMLLGMLFTGMIFDCREGLLKYTEYRRLCGFLVVMVAVAINYAALPGESDAAAHFGASSVAYLLISFGVGCGYALLAKCNNQLSKDLGTSMRASAFSAAVTVACRIPLMIWIHSSRGLLPTFHSDDWYWFLGSALQNAFYILSTAKLPGLLGYSVNNVVMLLWLQMQNSKAPQAKAFSAHSSL</sequence>
<feature type="transmembrane region" description="Helical" evidence="1">
    <location>
        <begin position="92"/>
        <end position="112"/>
    </location>
</feature>
<evidence type="ECO:0000256" key="1">
    <source>
        <dbReference type="SAM" id="Phobius"/>
    </source>
</evidence>
<dbReference type="Proteomes" id="UP001178507">
    <property type="component" value="Unassembled WGS sequence"/>
</dbReference>
<name>A0AA36HQI6_9DINO</name>
<reference evidence="2" key="1">
    <citation type="submission" date="2023-08" db="EMBL/GenBank/DDBJ databases">
        <authorList>
            <person name="Chen Y."/>
            <person name="Shah S."/>
            <person name="Dougan E. K."/>
            <person name="Thang M."/>
            <person name="Chan C."/>
        </authorList>
    </citation>
    <scope>NUCLEOTIDE SEQUENCE</scope>
</reference>
<dbReference type="EMBL" id="CAUJNA010000151">
    <property type="protein sequence ID" value="CAJ1372684.1"/>
    <property type="molecule type" value="Genomic_DNA"/>
</dbReference>
<keyword evidence="1" id="KW-1133">Transmembrane helix</keyword>
<feature type="transmembrane region" description="Helical" evidence="1">
    <location>
        <begin position="150"/>
        <end position="175"/>
    </location>
</feature>
<proteinExistence type="predicted"/>
<evidence type="ECO:0000313" key="3">
    <source>
        <dbReference type="Proteomes" id="UP001178507"/>
    </source>
</evidence>
<keyword evidence="1" id="KW-0472">Membrane</keyword>
<gene>
    <name evidence="2" type="ORF">EVOR1521_LOCUS2708</name>
</gene>